<organism evidence="2 3">
    <name type="scientific">Actinomadura citrea</name>
    <dbReference type="NCBI Taxonomy" id="46158"/>
    <lineage>
        <taxon>Bacteria</taxon>
        <taxon>Bacillati</taxon>
        <taxon>Actinomycetota</taxon>
        <taxon>Actinomycetes</taxon>
        <taxon>Streptosporangiales</taxon>
        <taxon>Thermomonosporaceae</taxon>
        <taxon>Actinomadura</taxon>
    </lineage>
</organism>
<reference evidence="2 3" key="1">
    <citation type="submission" date="2020-07" db="EMBL/GenBank/DDBJ databases">
        <title>Sequencing the genomes of 1000 actinobacteria strains.</title>
        <authorList>
            <person name="Klenk H.-P."/>
        </authorList>
    </citation>
    <scope>NUCLEOTIDE SEQUENCE [LARGE SCALE GENOMIC DNA]</scope>
    <source>
        <strain evidence="2 3">DSM 43461</strain>
    </source>
</reference>
<dbReference type="EMBL" id="JACCBT010000001">
    <property type="protein sequence ID" value="NYE09748.1"/>
    <property type="molecule type" value="Genomic_DNA"/>
</dbReference>
<dbReference type="Pfam" id="PF13649">
    <property type="entry name" value="Methyltransf_25"/>
    <property type="match status" value="1"/>
</dbReference>
<dbReference type="InterPro" id="IPR029063">
    <property type="entry name" value="SAM-dependent_MTases_sf"/>
</dbReference>
<keyword evidence="2" id="KW-0808">Transferase</keyword>
<evidence type="ECO:0000259" key="1">
    <source>
        <dbReference type="Pfam" id="PF13649"/>
    </source>
</evidence>
<gene>
    <name evidence="2" type="ORF">BJ999_000044</name>
</gene>
<dbReference type="GO" id="GO:0008168">
    <property type="term" value="F:methyltransferase activity"/>
    <property type="evidence" value="ECO:0007669"/>
    <property type="project" value="UniProtKB-KW"/>
</dbReference>
<keyword evidence="3" id="KW-1185">Reference proteome</keyword>
<dbReference type="InterPro" id="IPR041698">
    <property type="entry name" value="Methyltransf_25"/>
</dbReference>
<dbReference type="Proteomes" id="UP000591272">
    <property type="component" value="Unassembled WGS sequence"/>
</dbReference>
<proteinExistence type="predicted"/>
<comment type="caution">
    <text evidence="2">The sequence shown here is derived from an EMBL/GenBank/DDBJ whole genome shotgun (WGS) entry which is preliminary data.</text>
</comment>
<dbReference type="AlphaFoldDB" id="A0A7Y9G4D9"/>
<protein>
    <submittedName>
        <fullName evidence="2">SAM-dependent methyltransferase</fullName>
    </submittedName>
</protein>
<dbReference type="GO" id="GO:0032259">
    <property type="term" value="P:methylation"/>
    <property type="evidence" value="ECO:0007669"/>
    <property type="project" value="UniProtKB-KW"/>
</dbReference>
<dbReference type="Gene3D" id="3.40.50.150">
    <property type="entry name" value="Vaccinia Virus protein VP39"/>
    <property type="match status" value="1"/>
</dbReference>
<evidence type="ECO:0000313" key="2">
    <source>
        <dbReference type="EMBL" id="NYE09748.1"/>
    </source>
</evidence>
<feature type="domain" description="Methyltransferase" evidence="1">
    <location>
        <begin position="71"/>
        <end position="162"/>
    </location>
</feature>
<evidence type="ECO:0000313" key="3">
    <source>
        <dbReference type="Proteomes" id="UP000591272"/>
    </source>
</evidence>
<dbReference type="CDD" id="cd02440">
    <property type="entry name" value="AdoMet_MTases"/>
    <property type="match status" value="1"/>
</dbReference>
<dbReference type="SUPFAM" id="SSF53335">
    <property type="entry name" value="S-adenosyl-L-methionine-dependent methyltransferases"/>
    <property type="match status" value="1"/>
</dbReference>
<accession>A0A7Y9G4D9</accession>
<dbReference type="RefSeq" id="WP_218934876.1">
    <property type="nucleotide sequence ID" value="NZ_BMRD01000003.1"/>
</dbReference>
<sequence>MADMPRGGPCAGWWDRLYETDRLEYLDRPETADKAQRVLRGLHRLQRLGGLYRIWGRWIQAEIAGLPEPRILELGAGSGGLAEHVLARHPTARWTASDISARTVQTLQAGPLGRHPRAETAVIDATGIDAETGSWDLAVFAFSLHHLPPTAVRAVLREGTRVASRLLIIDGWRNPACLVTGIPVGLLLGGGQPLLHDWVISARKFYSVDALHALASDCGEAVTIRCSVIMPFWTVVRARRTEQRTGP</sequence>
<keyword evidence="2" id="KW-0489">Methyltransferase</keyword>
<name>A0A7Y9G4D9_9ACTN</name>